<dbReference type="OrthoDB" id="249703at2759"/>
<reference evidence="3" key="1">
    <citation type="submission" date="2020-06" db="EMBL/GenBank/DDBJ databases">
        <title>A chromosome-scale genome assembly of Talaromyces rugulosus W13939.</title>
        <authorList>
            <person name="Wang B."/>
            <person name="Guo L."/>
            <person name="Ye K."/>
            <person name="Wang L."/>
        </authorList>
    </citation>
    <scope>NUCLEOTIDE SEQUENCE [LARGE SCALE GENOMIC DNA]</scope>
    <source>
        <strain evidence="3">W13939</strain>
    </source>
</reference>
<dbReference type="GO" id="GO:0016034">
    <property type="term" value="F:maleylacetoacetate isomerase activity"/>
    <property type="evidence" value="ECO:0007669"/>
    <property type="project" value="TreeGrafter"/>
</dbReference>
<dbReference type="Pfam" id="PF13409">
    <property type="entry name" value="GST_N_2"/>
    <property type="match status" value="1"/>
</dbReference>
<dbReference type="InterPro" id="IPR004045">
    <property type="entry name" value="Glutathione_S-Trfase_N"/>
</dbReference>
<dbReference type="Proteomes" id="UP000509510">
    <property type="component" value="Chromosome VI"/>
</dbReference>
<evidence type="ECO:0000259" key="1">
    <source>
        <dbReference type="Pfam" id="PF13409"/>
    </source>
</evidence>
<dbReference type="GeneID" id="55998157"/>
<protein>
    <recommendedName>
        <fullName evidence="1">GST N-terminal domain-containing protein</fullName>
    </recommendedName>
</protein>
<proteinExistence type="predicted"/>
<dbReference type="AlphaFoldDB" id="A0A7H8RBL9"/>
<dbReference type="Gene3D" id="3.40.30.10">
    <property type="entry name" value="Glutaredoxin"/>
    <property type="match status" value="1"/>
</dbReference>
<dbReference type="Gene3D" id="1.20.1050.10">
    <property type="match status" value="1"/>
</dbReference>
<dbReference type="EMBL" id="CP055903">
    <property type="protein sequence ID" value="QKX63507.1"/>
    <property type="molecule type" value="Genomic_DNA"/>
</dbReference>
<dbReference type="GO" id="GO:0004364">
    <property type="term" value="F:glutathione transferase activity"/>
    <property type="evidence" value="ECO:0007669"/>
    <property type="project" value="TreeGrafter"/>
</dbReference>
<accession>A0A7H8RBL9</accession>
<evidence type="ECO:0000313" key="3">
    <source>
        <dbReference type="Proteomes" id="UP000509510"/>
    </source>
</evidence>
<evidence type="ECO:0000313" key="2">
    <source>
        <dbReference type="EMBL" id="QKX63507.1"/>
    </source>
</evidence>
<name>A0A7H8RBL9_TALRU</name>
<dbReference type="PANTHER" id="PTHR42673:SF22">
    <property type="entry name" value="GST N-TERMINAL DOMAIN-CONTAINING PROTEIN"/>
    <property type="match status" value="1"/>
</dbReference>
<dbReference type="RefSeq" id="XP_035349681.1">
    <property type="nucleotide sequence ID" value="XM_035493788.1"/>
</dbReference>
<dbReference type="SUPFAM" id="SSF52833">
    <property type="entry name" value="Thioredoxin-like"/>
    <property type="match status" value="1"/>
</dbReference>
<dbReference type="KEGG" id="trg:TRUGW13939_10678"/>
<dbReference type="SUPFAM" id="SSF47616">
    <property type="entry name" value="GST C-terminal domain-like"/>
    <property type="match status" value="1"/>
</dbReference>
<dbReference type="InterPro" id="IPR036249">
    <property type="entry name" value="Thioredoxin-like_sf"/>
</dbReference>
<sequence length="275" mass="32023">MTDHPQYHLVGTFTRYSSWTARVETVLEYFKIPYTSQMVDFEDIRTVSISGLVPVLESRSLGIMINDTLSICEFLAESNPHLNLWPSDPKLRALARSAAAEMHSGFTTIRNTYHTNFIAQYTGNIPVPEQARKEIIRILTIWDNARKVTKARLAELGEKDEGFLFGGFSIADAFFWPVLWVDNPIHFSINDHEKRITDHRQRFRTYNLPLDSATPDALKWMATMWNDPSIKKLVGNYYRQAERPETRIEKYENIFADREDIHSSVFPEDWRFSEP</sequence>
<dbReference type="GO" id="GO:0006749">
    <property type="term" value="P:glutathione metabolic process"/>
    <property type="evidence" value="ECO:0007669"/>
    <property type="project" value="TreeGrafter"/>
</dbReference>
<dbReference type="PANTHER" id="PTHR42673">
    <property type="entry name" value="MALEYLACETOACETATE ISOMERASE"/>
    <property type="match status" value="1"/>
</dbReference>
<dbReference type="InterPro" id="IPR036282">
    <property type="entry name" value="Glutathione-S-Trfase_C_sf"/>
</dbReference>
<dbReference type="GO" id="GO:0006559">
    <property type="term" value="P:L-phenylalanine catabolic process"/>
    <property type="evidence" value="ECO:0007669"/>
    <property type="project" value="TreeGrafter"/>
</dbReference>
<keyword evidence="3" id="KW-1185">Reference proteome</keyword>
<feature type="domain" description="GST N-terminal" evidence="1">
    <location>
        <begin position="16"/>
        <end position="77"/>
    </location>
</feature>
<gene>
    <name evidence="2" type="ORF">TRUGW13939_10678</name>
</gene>
<organism evidence="2 3">
    <name type="scientific">Talaromyces rugulosus</name>
    <name type="common">Penicillium rugulosum</name>
    <dbReference type="NCBI Taxonomy" id="121627"/>
    <lineage>
        <taxon>Eukaryota</taxon>
        <taxon>Fungi</taxon>
        <taxon>Dikarya</taxon>
        <taxon>Ascomycota</taxon>
        <taxon>Pezizomycotina</taxon>
        <taxon>Eurotiomycetes</taxon>
        <taxon>Eurotiomycetidae</taxon>
        <taxon>Eurotiales</taxon>
        <taxon>Trichocomaceae</taxon>
        <taxon>Talaromyces</taxon>
        <taxon>Talaromyces sect. Islandici</taxon>
    </lineage>
</organism>